<evidence type="ECO:0000313" key="3">
    <source>
        <dbReference type="EMBL" id="KAL1514542.1"/>
    </source>
</evidence>
<evidence type="ECO:0000313" key="4">
    <source>
        <dbReference type="Proteomes" id="UP001515480"/>
    </source>
</evidence>
<evidence type="ECO:0000256" key="1">
    <source>
        <dbReference type="SAM" id="MobiDB-lite"/>
    </source>
</evidence>
<reference evidence="3 4" key="1">
    <citation type="journal article" date="2024" name="Science">
        <title>Giant polyketide synthase enzymes in the biosynthesis of giant marine polyether toxins.</title>
        <authorList>
            <person name="Fallon T.R."/>
            <person name="Shende V.V."/>
            <person name="Wierzbicki I.H."/>
            <person name="Pendleton A.L."/>
            <person name="Watervoot N.F."/>
            <person name="Auber R.P."/>
            <person name="Gonzalez D.J."/>
            <person name="Wisecaver J.H."/>
            <person name="Moore B.S."/>
        </authorList>
    </citation>
    <scope>NUCLEOTIDE SEQUENCE [LARGE SCALE GENOMIC DNA]</scope>
    <source>
        <strain evidence="3 4">12B1</strain>
    </source>
</reference>
<dbReference type="PANTHER" id="PTHR12461:SF105">
    <property type="entry name" value="HYPOXIA-INDUCIBLE FACTOR 1-ALPHA INHIBITOR"/>
    <property type="match status" value="1"/>
</dbReference>
<dbReference type="Pfam" id="PF13621">
    <property type="entry name" value="Cupin_8"/>
    <property type="match status" value="1"/>
</dbReference>
<keyword evidence="4" id="KW-1185">Reference proteome</keyword>
<dbReference type="AlphaFoldDB" id="A0AB34J5E2"/>
<proteinExistence type="predicted"/>
<feature type="region of interest" description="Disordered" evidence="1">
    <location>
        <begin position="1"/>
        <end position="36"/>
    </location>
</feature>
<accession>A0AB34J5E2</accession>
<dbReference type="EMBL" id="JBGBPQ010000012">
    <property type="protein sequence ID" value="KAL1514542.1"/>
    <property type="molecule type" value="Genomic_DNA"/>
</dbReference>
<feature type="domain" description="JmjC" evidence="2">
    <location>
        <begin position="171"/>
        <end position="331"/>
    </location>
</feature>
<dbReference type="InterPro" id="IPR003347">
    <property type="entry name" value="JmjC_dom"/>
</dbReference>
<dbReference type="InterPro" id="IPR041667">
    <property type="entry name" value="Cupin_8"/>
</dbReference>
<dbReference type="Proteomes" id="UP001515480">
    <property type="component" value="Unassembled WGS sequence"/>
</dbReference>
<dbReference type="PROSITE" id="PS51184">
    <property type="entry name" value="JMJC"/>
    <property type="match status" value="1"/>
</dbReference>
<name>A0AB34J5E2_PRYPA</name>
<dbReference type="SUPFAM" id="SSF51197">
    <property type="entry name" value="Clavaminate synthase-like"/>
    <property type="match status" value="1"/>
</dbReference>
<dbReference type="SMART" id="SM00558">
    <property type="entry name" value="JmjC"/>
    <property type="match status" value="1"/>
</dbReference>
<evidence type="ECO:0000259" key="2">
    <source>
        <dbReference type="PROSITE" id="PS51184"/>
    </source>
</evidence>
<dbReference type="Gene3D" id="2.60.120.10">
    <property type="entry name" value="Jelly Rolls"/>
    <property type="match status" value="1"/>
</dbReference>
<comment type="caution">
    <text evidence="3">The sequence shown here is derived from an EMBL/GenBank/DDBJ whole genome shotgun (WGS) entry which is preliminary data.</text>
</comment>
<dbReference type="InterPro" id="IPR014710">
    <property type="entry name" value="RmlC-like_jellyroll"/>
</dbReference>
<sequence length="511" mass="54937">MAGWRVRCSSRTRRGCSWSDSPPHHSPPSRSAEHAQIPRVRWDAAEVEGFFRRGEPVVLTGGCPLTSQLVGRWSLAYLSRAFGATRELHVHVVPSATRGFARHYGQGLGKGGVLAMSFGEFYAKVGAEHLAGATRPALWKYYLQTPLMWYDEERVAGGETVNKGPLKKAPFAAEVDADMATIDWAWLEQACTSGGIAPFRTCQLWAGHGGSCTPCHYDSLSNFLAQLEGRKHVLLFPPSQSFNLYPYPVGHEMDNFTIADPEAPDTARFPALAHARALETVLCPGDVLFLPRFYWHLVRQLDPGHANLSLNFWVGSKGTGGFMQQLRDKVVPQHVEPVVAPREGGPRPRDEKEAMVWLHAGRVLEAAAQKTVGAKAGLFLNAMAEAADAQWPPESAARVTATKLRQELGALLGGAAEVAALLEGLTRDGRLHPGLAPAVSGPIVTSEVDDAEAEGSHGKFRMTPPHLFTAMAAETDAELGLPAGTAAKSLLSVGADAVSSAGRTADSHVLS</sequence>
<dbReference type="PANTHER" id="PTHR12461">
    <property type="entry name" value="HYPOXIA-INDUCIBLE FACTOR 1 ALPHA INHIBITOR-RELATED"/>
    <property type="match status" value="1"/>
</dbReference>
<protein>
    <recommendedName>
        <fullName evidence="2">JmjC domain-containing protein</fullName>
    </recommendedName>
</protein>
<gene>
    <name evidence="3" type="ORF">AB1Y20_003639</name>
</gene>
<organism evidence="3 4">
    <name type="scientific">Prymnesium parvum</name>
    <name type="common">Toxic golden alga</name>
    <dbReference type="NCBI Taxonomy" id="97485"/>
    <lineage>
        <taxon>Eukaryota</taxon>
        <taxon>Haptista</taxon>
        <taxon>Haptophyta</taxon>
        <taxon>Prymnesiophyceae</taxon>
        <taxon>Prymnesiales</taxon>
        <taxon>Prymnesiaceae</taxon>
        <taxon>Prymnesium</taxon>
    </lineage>
</organism>